<evidence type="ECO:0000256" key="1">
    <source>
        <dbReference type="SAM" id="MobiDB-lite"/>
    </source>
</evidence>
<name>A0ABN1FK49_9PROT</name>
<protein>
    <submittedName>
        <fullName evidence="3">Uncharacterized protein</fullName>
    </submittedName>
</protein>
<feature type="compositionally biased region" description="Basic and acidic residues" evidence="1">
    <location>
        <begin position="113"/>
        <end position="123"/>
    </location>
</feature>
<accession>A0ABN1FK49</accession>
<dbReference type="Proteomes" id="UP001501588">
    <property type="component" value="Unassembled WGS sequence"/>
</dbReference>
<dbReference type="EMBL" id="BAAAFZ010000053">
    <property type="protein sequence ID" value="GAA0592487.1"/>
    <property type="molecule type" value="Genomic_DNA"/>
</dbReference>
<keyword evidence="4" id="KW-1185">Reference proteome</keyword>
<evidence type="ECO:0000313" key="3">
    <source>
        <dbReference type="EMBL" id="GAA0592487.1"/>
    </source>
</evidence>
<feature type="signal peptide" evidence="2">
    <location>
        <begin position="1"/>
        <end position="24"/>
    </location>
</feature>
<feature type="compositionally biased region" description="Polar residues" evidence="1">
    <location>
        <begin position="51"/>
        <end position="65"/>
    </location>
</feature>
<evidence type="ECO:0000256" key="2">
    <source>
        <dbReference type="SAM" id="SignalP"/>
    </source>
</evidence>
<dbReference type="RefSeq" id="WP_343896529.1">
    <property type="nucleotide sequence ID" value="NZ_BAAAFZ010000053.1"/>
</dbReference>
<organism evidence="3 4">
    <name type="scientific">Craurococcus roseus</name>
    <dbReference type="NCBI Taxonomy" id="77585"/>
    <lineage>
        <taxon>Bacteria</taxon>
        <taxon>Pseudomonadati</taxon>
        <taxon>Pseudomonadota</taxon>
        <taxon>Alphaproteobacteria</taxon>
        <taxon>Acetobacterales</taxon>
        <taxon>Acetobacteraceae</taxon>
        <taxon>Craurococcus</taxon>
    </lineage>
</organism>
<reference evidence="3 4" key="1">
    <citation type="journal article" date="2019" name="Int. J. Syst. Evol. Microbiol.">
        <title>The Global Catalogue of Microorganisms (GCM) 10K type strain sequencing project: providing services to taxonomists for standard genome sequencing and annotation.</title>
        <authorList>
            <consortium name="The Broad Institute Genomics Platform"/>
            <consortium name="The Broad Institute Genome Sequencing Center for Infectious Disease"/>
            <person name="Wu L."/>
            <person name="Ma J."/>
        </authorList>
    </citation>
    <scope>NUCLEOTIDE SEQUENCE [LARGE SCALE GENOMIC DNA]</scope>
    <source>
        <strain evidence="3 4">JCM 9933</strain>
    </source>
</reference>
<comment type="caution">
    <text evidence="3">The sequence shown here is derived from an EMBL/GenBank/DDBJ whole genome shotgun (WGS) entry which is preliminary data.</text>
</comment>
<sequence>MHPRRKLAVIVAIAGLVGTGGALAQPTLSTPGGGTGNADMDHSRMGGGAQGQRSTGPAPTLNNPSGGTGNADMDHSRMGGGQGAGSPAGGRITGNSGEGGPEVQHGHAPVPETRPETRPGQRR</sequence>
<keyword evidence="2" id="KW-0732">Signal</keyword>
<evidence type="ECO:0000313" key="4">
    <source>
        <dbReference type="Proteomes" id="UP001501588"/>
    </source>
</evidence>
<gene>
    <name evidence="3" type="ORF">GCM10009416_33600</name>
</gene>
<feature type="compositionally biased region" description="Gly residues" evidence="1">
    <location>
        <begin position="78"/>
        <end position="100"/>
    </location>
</feature>
<feature type="region of interest" description="Disordered" evidence="1">
    <location>
        <begin position="18"/>
        <end position="123"/>
    </location>
</feature>
<feature type="chain" id="PRO_5045827875" evidence="2">
    <location>
        <begin position="25"/>
        <end position="123"/>
    </location>
</feature>
<proteinExistence type="predicted"/>